<dbReference type="HAMAP" id="MF_01365_B">
    <property type="entry name" value="Ribosomal_uL6_B"/>
    <property type="match status" value="1"/>
</dbReference>
<evidence type="ECO:0000256" key="1">
    <source>
        <dbReference type="ARBA" id="ARBA00022980"/>
    </source>
</evidence>
<dbReference type="Proteomes" id="UP000627781">
    <property type="component" value="Unassembled WGS sequence"/>
</dbReference>
<evidence type="ECO:0000313" key="8">
    <source>
        <dbReference type="Proteomes" id="UP000627781"/>
    </source>
</evidence>
<accession>A0ABR8PX37</accession>
<comment type="similarity">
    <text evidence="3 4">Belongs to the universal ribosomal protein uL6 family.</text>
</comment>
<keyword evidence="3 5" id="KW-0694">RNA-binding</keyword>
<evidence type="ECO:0000256" key="2">
    <source>
        <dbReference type="ARBA" id="ARBA00023274"/>
    </source>
</evidence>
<evidence type="ECO:0000313" key="7">
    <source>
        <dbReference type="EMBL" id="MBD7912724.1"/>
    </source>
</evidence>
<feature type="domain" description="Large ribosomal subunit protein uL6 alpha-beta" evidence="6">
    <location>
        <begin position="91"/>
        <end position="164"/>
    </location>
</feature>
<dbReference type="RefSeq" id="WP_143316957.1">
    <property type="nucleotide sequence ID" value="NZ_JACSRA010000027.1"/>
</dbReference>
<dbReference type="PROSITE" id="PS00525">
    <property type="entry name" value="RIBOSOMAL_L6_1"/>
    <property type="match status" value="1"/>
</dbReference>
<dbReference type="SUPFAM" id="SSF56053">
    <property type="entry name" value="Ribosomal protein L6"/>
    <property type="match status" value="2"/>
</dbReference>
<keyword evidence="3 5" id="KW-0699">rRNA-binding</keyword>
<dbReference type="Gene3D" id="3.90.930.12">
    <property type="entry name" value="Ribosomal protein L6, alpha-beta domain"/>
    <property type="match status" value="2"/>
</dbReference>
<evidence type="ECO:0000256" key="4">
    <source>
        <dbReference type="RuleBase" id="RU003869"/>
    </source>
</evidence>
<dbReference type="NCBIfam" id="TIGR03654">
    <property type="entry name" value="L6_bact"/>
    <property type="match status" value="1"/>
</dbReference>
<dbReference type="GO" id="GO:0005840">
    <property type="term" value="C:ribosome"/>
    <property type="evidence" value="ECO:0007669"/>
    <property type="project" value="UniProtKB-KW"/>
</dbReference>
<dbReference type="Pfam" id="PF00347">
    <property type="entry name" value="Ribosomal_L6"/>
    <property type="match status" value="2"/>
</dbReference>
<organism evidence="7 8">
    <name type="scientific">Clostridium cibarium</name>
    <dbReference type="NCBI Taxonomy" id="2762247"/>
    <lineage>
        <taxon>Bacteria</taxon>
        <taxon>Bacillati</taxon>
        <taxon>Bacillota</taxon>
        <taxon>Clostridia</taxon>
        <taxon>Eubacteriales</taxon>
        <taxon>Clostridiaceae</taxon>
        <taxon>Clostridium</taxon>
    </lineage>
</organism>
<dbReference type="PANTHER" id="PTHR11655:SF14">
    <property type="entry name" value="LARGE RIBOSOMAL SUBUNIT PROTEIN UL6M"/>
    <property type="match status" value="1"/>
</dbReference>
<comment type="caution">
    <text evidence="7">The sequence shown here is derived from an EMBL/GenBank/DDBJ whole genome shotgun (WGS) entry which is preliminary data.</text>
</comment>
<evidence type="ECO:0000259" key="6">
    <source>
        <dbReference type="Pfam" id="PF00347"/>
    </source>
</evidence>
<proteinExistence type="inferred from homology"/>
<keyword evidence="2 3" id="KW-0687">Ribonucleoprotein</keyword>
<reference evidence="7 8" key="1">
    <citation type="submission" date="2020-08" db="EMBL/GenBank/DDBJ databases">
        <title>A Genomic Blueprint of the Chicken Gut Microbiome.</title>
        <authorList>
            <person name="Gilroy R."/>
            <person name="Ravi A."/>
            <person name="Getino M."/>
            <person name="Pursley I."/>
            <person name="Horton D.L."/>
            <person name="Alikhan N.-F."/>
            <person name="Baker D."/>
            <person name="Gharbi K."/>
            <person name="Hall N."/>
            <person name="Watson M."/>
            <person name="Adriaenssens E.M."/>
            <person name="Foster-Nyarko E."/>
            <person name="Jarju S."/>
            <person name="Secka A."/>
            <person name="Antonio M."/>
            <person name="Oren A."/>
            <person name="Chaudhuri R."/>
            <person name="La Ragione R.M."/>
            <person name="Hildebrand F."/>
            <person name="Pallen M.J."/>
        </authorList>
    </citation>
    <scope>NUCLEOTIDE SEQUENCE [LARGE SCALE GENOMIC DNA]</scope>
    <source>
        <strain evidence="7 8">Sa3CVN1</strain>
    </source>
</reference>
<dbReference type="InterPro" id="IPR036789">
    <property type="entry name" value="Ribosomal_uL6-like_a/b-dom_sf"/>
</dbReference>
<gene>
    <name evidence="3 7" type="primary">rplF</name>
    <name evidence="7" type="ORF">H9661_15340</name>
</gene>
<dbReference type="InterPro" id="IPR020040">
    <property type="entry name" value="Ribosomal_uL6_a/b-dom"/>
</dbReference>
<comment type="subunit">
    <text evidence="3">Part of the 50S ribosomal subunit.</text>
</comment>
<comment type="function">
    <text evidence="3 5">This protein binds to the 23S rRNA, and is important in its secondary structure. It is located near the subunit interface in the base of the L7/L12 stalk, and near the tRNA binding site of the peptidyltransferase center.</text>
</comment>
<dbReference type="PIRSF" id="PIRSF002162">
    <property type="entry name" value="Ribosomal_L6"/>
    <property type="match status" value="1"/>
</dbReference>
<sequence>MSRVGRLPIAIPAGVTVTVSADNVVTVKGPKGELVKAMHKDINIAVENNEVVVTRPSDDKNHRALHGLTRALINNMVIGTNEGYQKTLELVGVGYRAQLQGKKLVMNLGFSHPVEVEPMDGITFETPAATKVVIKGIDKQVVGAQAADVRRWRKPEPYKGKGIKFEGEYIRRKEGKTGKK</sequence>
<evidence type="ECO:0000256" key="3">
    <source>
        <dbReference type="HAMAP-Rule" id="MF_01365"/>
    </source>
</evidence>
<keyword evidence="1 3" id="KW-0689">Ribosomal protein</keyword>
<evidence type="ECO:0000256" key="5">
    <source>
        <dbReference type="RuleBase" id="RU003870"/>
    </source>
</evidence>
<feature type="domain" description="Large ribosomal subunit protein uL6 alpha-beta" evidence="6">
    <location>
        <begin position="11"/>
        <end position="83"/>
    </location>
</feature>
<protein>
    <recommendedName>
        <fullName evidence="3">Large ribosomal subunit protein uL6</fullName>
    </recommendedName>
</protein>
<dbReference type="EMBL" id="JACSRA010000027">
    <property type="protein sequence ID" value="MBD7912724.1"/>
    <property type="molecule type" value="Genomic_DNA"/>
</dbReference>
<dbReference type="PRINTS" id="PR00059">
    <property type="entry name" value="RIBOSOMALL6"/>
</dbReference>
<name>A0ABR8PX37_9CLOT</name>
<dbReference type="InterPro" id="IPR002358">
    <property type="entry name" value="Ribosomal_uL6_CS"/>
</dbReference>
<dbReference type="InterPro" id="IPR019906">
    <property type="entry name" value="Ribosomal_uL6_bac-type"/>
</dbReference>
<keyword evidence="8" id="KW-1185">Reference proteome</keyword>
<dbReference type="InterPro" id="IPR000702">
    <property type="entry name" value="Ribosomal_uL6-like"/>
</dbReference>
<dbReference type="PANTHER" id="PTHR11655">
    <property type="entry name" value="60S/50S RIBOSOMAL PROTEIN L6/L9"/>
    <property type="match status" value="1"/>
</dbReference>